<dbReference type="PANTHER" id="PTHR43161">
    <property type="entry name" value="SORBITOL DEHYDROGENASE"/>
    <property type="match status" value="1"/>
</dbReference>
<dbReference type="Gene3D" id="3.90.180.10">
    <property type="entry name" value="Medium-chain alcohol dehydrogenases, catalytic domain"/>
    <property type="match status" value="1"/>
</dbReference>
<comment type="cofactor">
    <cofactor evidence="1 6">
        <name>Zn(2+)</name>
        <dbReference type="ChEBI" id="CHEBI:29105"/>
    </cofactor>
</comment>
<dbReference type="InterPro" id="IPR013149">
    <property type="entry name" value="ADH-like_C"/>
</dbReference>
<dbReference type="InterPro" id="IPR020843">
    <property type="entry name" value="ER"/>
</dbReference>
<dbReference type="Pfam" id="PF00107">
    <property type="entry name" value="ADH_zinc_N"/>
    <property type="match status" value="1"/>
</dbReference>
<name>A0ABX0Y4V3_9ACTN</name>
<dbReference type="InterPro" id="IPR013154">
    <property type="entry name" value="ADH-like_N"/>
</dbReference>
<keyword evidence="9" id="KW-1185">Reference proteome</keyword>
<evidence type="ECO:0000256" key="2">
    <source>
        <dbReference type="ARBA" id="ARBA00008072"/>
    </source>
</evidence>
<comment type="similarity">
    <text evidence="2 6">Belongs to the zinc-containing alcohol dehydrogenase family.</text>
</comment>
<dbReference type="InterPro" id="IPR011032">
    <property type="entry name" value="GroES-like_sf"/>
</dbReference>
<protein>
    <submittedName>
        <fullName evidence="8">2,3-butanediol dehydrogenase</fullName>
    </submittedName>
</protein>
<dbReference type="PROSITE" id="PS00059">
    <property type="entry name" value="ADH_ZINC"/>
    <property type="match status" value="1"/>
</dbReference>
<keyword evidence="4 6" id="KW-0862">Zinc</keyword>
<keyword evidence="3 6" id="KW-0479">Metal-binding</keyword>
<evidence type="ECO:0000256" key="4">
    <source>
        <dbReference type="ARBA" id="ARBA00022833"/>
    </source>
</evidence>
<dbReference type="SUPFAM" id="SSF51735">
    <property type="entry name" value="NAD(P)-binding Rossmann-fold domains"/>
    <property type="match status" value="1"/>
</dbReference>
<evidence type="ECO:0000313" key="8">
    <source>
        <dbReference type="EMBL" id="NJC73440.1"/>
    </source>
</evidence>
<dbReference type="Pfam" id="PF08240">
    <property type="entry name" value="ADH_N"/>
    <property type="match status" value="1"/>
</dbReference>
<dbReference type="EMBL" id="JAATVY010000030">
    <property type="protein sequence ID" value="NJC73440.1"/>
    <property type="molecule type" value="Genomic_DNA"/>
</dbReference>
<dbReference type="Proteomes" id="UP000722989">
    <property type="component" value="Unassembled WGS sequence"/>
</dbReference>
<keyword evidence="5" id="KW-0560">Oxidoreductase</keyword>
<dbReference type="Gene3D" id="3.40.50.720">
    <property type="entry name" value="NAD(P)-binding Rossmann-like Domain"/>
    <property type="match status" value="1"/>
</dbReference>
<sequence>MRALRFHGRQDLRIDDVPEPEAGPGQIKVKVDWCGICGTDLHEFQAGPIYVPSTAPHPLTGELAPVVMGHEFAGRVAAVGEGVTDVQVGDAVTVEPSIRCDACVACEDGRYNICETRGVYGLSGWGGGLAEYCVVDRRNVHILPPSVPTDVGALVEPLAVAWHAVRNSGFEAGQDALVVGAGPIGLALLLCLKAHGARWVGISEMSAARKQLAGQLGADDVLDPRTDDVVDRARKATGGTGPHVAFDASGLPVTLETAITAVRTRGTVCNVAIWEEPAPVDMQLLQNGEKTLRSTLCYAGDDYPEVVAALSDGRLSPGALITARVPLDEAVDGGFRQLLDNKDQHVKLLIAP</sequence>
<evidence type="ECO:0000259" key="7">
    <source>
        <dbReference type="SMART" id="SM00829"/>
    </source>
</evidence>
<dbReference type="InterPro" id="IPR036291">
    <property type="entry name" value="NAD(P)-bd_dom_sf"/>
</dbReference>
<gene>
    <name evidence="8" type="ORF">HC031_27495</name>
</gene>
<evidence type="ECO:0000256" key="6">
    <source>
        <dbReference type="RuleBase" id="RU361277"/>
    </source>
</evidence>
<dbReference type="RefSeq" id="WP_167928346.1">
    <property type="nucleotide sequence ID" value="NZ_JAATVY010000030.1"/>
</dbReference>
<proteinExistence type="inferred from homology"/>
<evidence type="ECO:0000256" key="5">
    <source>
        <dbReference type="ARBA" id="ARBA00023002"/>
    </source>
</evidence>
<dbReference type="SUPFAM" id="SSF50129">
    <property type="entry name" value="GroES-like"/>
    <property type="match status" value="1"/>
</dbReference>
<evidence type="ECO:0000256" key="3">
    <source>
        <dbReference type="ARBA" id="ARBA00022723"/>
    </source>
</evidence>
<reference evidence="8 9" key="1">
    <citation type="submission" date="2020-03" db="EMBL/GenBank/DDBJ databases">
        <title>WGS of the type strain of Planosporangium spp.</title>
        <authorList>
            <person name="Thawai C."/>
        </authorList>
    </citation>
    <scope>NUCLEOTIDE SEQUENCE [LARGE SCALE GENOMIC DNA]</scope>
    <source>
        <strain evidence="8 9">TBRC 5610</strain>
    </source>
</reference>
<accession>A0ABX0Y4V3</accession>
<dbReference type="InterPro" id="IPR002328">
    <property type="entry name" value="ADH_Zn_CS"/>
</dbReference>
<comment type="caution">
    <text evidence="8">The sequence shown here is derived from an EMBL/GenBank/DDBJ whole genome shotgun (WGS) entry which is preliminary data.</text>
</comment>
<dbReference type="PANTHER" id="PTHR43161:SF23">
    <property type="entry name" value="(R,R)-BUTANEDIOL DEHYDROGENASE-RELATED"/>
    <property type="match status" value="1"/>
</dbReference>
<evidence type="ECO:0000256" key="1">
    <source>
        <dbReference type="ARBA" id="ARBA00001947"/>
    </source>
</evidence>
<evidence type="ECO:0000313" key="9">
    <source>
        <dbReference type="Proteomes" id="UP000722989"/>
    </source>
</evidence>
<organism evidence="8 9">
    <name type="scientific">Planosporangium thailandense</name>
    <dbReference type="NCBI Taxonomy" id="765197"/>
    <lineage>
        <taxon>Bacteria</taxon>
        <taxon>Bacillati</taxon>
        <taxon>Actinomycetota</taxon>
        <taxon>Actinomycetes</taxon>
        <taxon>Micromonosporales</taxon>
        <taxon>Micromonosporaceae</taxon>
        <taxon>Planosporangium</taxon>
    </lineage>
</organism>
<dbReference type="SMART" id="SM00829">
    <property type="entry name" value="PKS_ER"/>
    <property type="match status" value="1"/>
</dbReference>
<dbReference type="CDD" id="cd08233">
    <property type="entry name" value="butanediol_DH_like"/>
    <property type="match status" value="1"/>
</dbReference>
<feature type="domain" description="Enoyl reductase (ER)" evidence="7">
    <location>
        <begin position="8"/>
        <end position="350"/>
    </location>
</feature>